<dbReference type="EMBL" id="JBANCF010000011">
    <property type="protein sequence ID" value="MEM0574321.1"/>
    <property type="molecule type" value="Genomic_DNA"/>
</dbReference>
<gene>
    <name evidence="3" type="ORF">VZD24_12390</name>
    <name evidence="2" type="ORF">VZD85_12805</name>
</gene>
<dbReference type="GO" id="GO:0016813">
    <property type="term" value="F:hydrolase activity, acting on carbon-nitrogen (but not peptide) bonds, in linear amidines"/>
    <property type="evidence" value="ECO:0007669"/>
    <property type="project" value="UniProtKB-ARBA"/>
</dbReference>
<dbReference type="Gene3D" id="3.40.800.10">
    <property type="entry name" value="Ureohydrolase domain"/>
    <property type="match status" value="1"/>
</dbReference>
<dbReference type="PROSITE" id="PS51409">
    <property type="entry name" value="ARGINASE_2"/>
    <property type="match status" value="1"/>
</dbReference>
<evidence type="ECO:0000313" key="5">
    <source>
        <dbReference type="Proteomes" id="UP001390963"/>
    </source>
</evidence>
<dbReference type="InterPro" id="IPR006035">
    <property type="entry name" value="Ureohydrolase"/>
</dbReference>
<protein>
    <submittedName>
        <fullName evidence="2">Formimidoylglutamase</fullName>
    </submittedName>
</protein>
<reference evidence="2 5" key="1">
    <citation type="submission" date="2024-01" db="EMBL/GenBank/DDBJ databases">
        <title>Aequorivita flavus sp. nov., isolated from deep-sea sediment.</title>
        <authorList>
            <person name="Chen X."/>
        </authorList>
    </citation>
    <scope>NUCLEOTIDE SEQUENCE</scope>
    <source>
        <strain evidence="2">MCCC 1A16923</strain>
        <strain evidence="3 5">MCCC 1A16935</strain>
    </source>
</reference>
<dbReference type="Pfam" id="PF00491">
    <property type="entry name" value="Arginase"/>
    <property type="match status" value="1"/>
</dbReference>
<sequence length="387" mass="43988">MIAFLSPVSKKVLAHREILPLGTLGKQIDPHAEKEELPNLKGVKFAIVGIKENRGDVDYIGEDLCFDRYRKALYSLYPGNWNYKIIDLGDIEKGNTVEDTRFAAKEVIAALLKKHIVPLVLGGSQDLAYAQYRSYDNLGPMVNVVNIDNRFDLGNAELPISNKSYVGKMVVDQPYNLFNYSALGYQSFFNAPQEIALMDKLFFDAYRLGEITADLTTVEPIMRDADLVTLDVTAIKSSELSYKNNDSPNGFDGREICAISRYAGISNKVKSFGVYELSNSIESKSGAMLVAQILWYFIEGYNFRVADDDFDNESLFTTYKVPIEDQVLEFKKSNKTERWWIVLPFLSNVNNKLKRRTLLPCTYGEYLGACNQEIPERWLKARYKNEV</sequence>
<evidence type="ECO:0000313" key="2">
    <source>
        <dbReference type="EMBL" id="MEM0519240.1"/>
    </source>
</evidence>
<accession>A0AB35YTU5</accession>
<organism evidence="2 4">
    <name type="scientific">Aequorivita flava</name>
    <dbReference type="NCBI Taxonomy" id="3114371"/>
    <lineage>
        <taxon>Bacteria</taxon>
        <taxon>Pseudomonadati</taxon>
        <taxon>Bacteroidota</taxon>
        <taxon>Flavobacteriia</taxon>
        <taxon>Flavobacteriales</taxon>
        <taxon>Flavobacteriaceae</taxon>
        <taxon>Aequorivita</taxon>
    </lineage>
</organism>
<dbReference type="InterPro" id="IPR023696">
    <property type="entry name" value="Ureohydrolase_dom_sf"/>
</dbReference>
<dbReference type="Proteomes" id="UP001388259">
    <property type="component" value="Unassembled WGS sequence"/>
</dbReference>
<comment type="caution">
    <text evidence="2">The sequence shown here is derived from an EMBL/GenBank/DDBJ whole genome shotgun (WGS) entry which is preliminary data.</text>
</comment>
<dbReference type="Proteomes" id="UP001390963">
    <property type="component" value="Unassembled WGS sequence"/>
</dbReference>
<evidence type="ECO:0000256" key="1">
    <source>
        <dbReference type="PROSITE-ProRule" id="PRU00742"/>
    </source>
</evidence>
<proteinExistence type="inferred from homology"/>
<dbReference type="CDD" id="cd09988">
    <property type="entry name" value="Formimidoylglutamase"/>
    <property type="match status" value="1"/>
</dbReference>
<evidence type="ECO:0000313" key="4">
    <source>
        <dbReference type="Proteomes" id="UP001388259"/>
    </source>
</evidence>
<dbReference type="GO" id="GO:0046872">
    <property type="term" value="F:metal ion binding"/>
    <property type="evidence" value="ECO:0007669"/>
    <property type="project" value="InterPro"/>
</dbReference>
<keyword evidence="5" id="KW-1185">Reference proteome</keyword>
<dbReference type="AlphaFoldDB" id="A0AB35YTU5"/>
<dbReference type="RefSeq" id="WP_279450002.1">
    <property type="nucleotide sequence ID" value="NZ_JAZBJM010000010.1"/>
</dbReference>
<name>A0AB35YTU5_9FLAO</name>
<dbReference type="EMBL" id="JAZBJM010000010">
    <property type="protein sequence ID" value="MEM0519240.1"/>
    <property type="molecule type" value="Genomic_DNA"/>
</dbReference>
<evidence type="ECO:0000313" key="3">
    <source>
        <dbReference type="EMBL" id="MEM0574321.1"/>
    </source>
</evidence>
<dbReference type="SUPFAM" id="SSF52768">
    <property type="entry name" value="Arginase/deacetylase"/>
    <property type="match status" value="1"/>
</dbReference>
<comment type="similarity">
    <text evidence="1">Belongs to the arginase family.</text>
</comment>